<name>A0A1I0TGS7_9BACL</name>
<dbReference type="STRING" id="186116.SAMN05192569_102835"/>
<dbReference type="RefSeq" id="WP_260440616.1">
    <property type="nucleotide sequence ID" value="NZ_FOJS01000028.1"/>
</dbReference>
<reference evidence="2" key="1">
    <citation type="submission" date="2016-10" db="EMBL/GenBank/DDBJ databases">
        <authorList>
            <person name="Varghese N."/>
            <person name="Submissions S."/>
        </authorList>
    </citation>
    <scope>NUCLEOTIDE SEQUENCE [LARGE SCALE GENOMIC DNA]</scope>
    <source>
        <strain evidence="2">M1</strain>
    </source>
</reference>
<protein>
    <submittedName>
        <fullName evidence="1">Uncharacterized protein</fullName>
    </submittedName>
</protein>
<keyword evidence="2" id="KW-1185">Reference proteome</keyword>
<dbReference type="AlphaFoldDB" id="A0A1I0TGS7"/>
<accession>A0A1I0TGS7</accession>
<dbReference type="Proteomes" id="UP000198650">
    <property type="component" value="Unassembled WGS sequence"/>
</dbReference>
<proteinExistence type="predicted"/>
<gene>
    <name evidence="1" type="ORF">SAMN05192569_102835</name>
</gene>
<dbReference type="EMBL" id="FOJS01000028">
    <property type="protein sequence ID" value="SFA50998.1"/>
    <property type="molecule type" value="Genomic_DNA"/>
</dbReference>
<sequence length="43" mass="4888">MNQEVCVMCGKVIDTDIEQYETGESLGEYWCIDCVVAELNDKN</sequence>
<organism evidence="1 2">
    <name type="scientific">Parageobacillus thermantarcticus</name>
    <dbReference type="NCBI Taxonomy" id="186116"/>
    <lineage>
        <taxon>Bacteria</taxon>
        <taxon>Bacillati</taxon>
        <taxon>Bacillota</taxon>
        <taxon>Bacilli</taxon>
        <taxon>Bacillales</taxon>
        <taxon>Anoxybacillaceae</taxon>
        <taxon>Parageobacillus</taxon>
    </lineage>
</organism>
<evidence type="ECO:0000313" key="1">
    <source>
        <dbReference type="EMBL" id="SFA50998.1"/>
    </source>
</evidence>
<evidence type="ECO:0000313" key="2">
    <source>
        <dbReference type="Proteomes" id="UP000198650"/>
    </source>
</evidence>